<dbReference type="PROSITE" id="PS51257">
    <property type="entry name" value="PROKAR_LIPOPROTEIN"/>
    <property type="match status" value="1"/>
</dbReference>
<evidence type="ECO:0000313" key="2">
    <source>
        <dbReference type="EMBL" id="AGC43764.1"/>
    </source>
</evidence>
<evidence type="ECO:0008006" key="4">
    <source>
        <dbReference type="Google" id="ProtNLM"/>
    </source>
</evidence>
<dbReference type="EMBL" id="CP004025">
    <property type="protein sequence ID" value="AGC43764.1"/>
    <property type="molecule type" value="Genomic_DNA"/>
</dbReference>
<dbReference type="Proteomes" id="UP000011131">
    <property type="component" value="Chromosome"/>
</dbReference>
<evidence type="ECO:0000313" key="3">
    <source>
        <dbReference type="Proteomes" id="UP000011131"/>
    </source>
</evidence>
<dbReference type="Pfam" id="PF20329">
    <property type="entry name" value="DUF6624"/>
    <property type="match status" value="1"/>
</dbReference>
<dbReference type="HOGENOM" id="CLU_486460_0_0_7"/>
<dbReference type="PATRIC" id="fig|1278073.3.peg.2480"/>
<sequence>MRGRVVAGVCLATWSMYGLSGCASTAAVAPQPTPAPLTCDAALPGTEALLAPGGLVLLGEMHGTQEVPRFTGQVACLAAAKGMTVRVGLEIPEEEQVSLDAFLAAGDATRAQEELLLRPFWVRDIQDGRSSQAMLQLLAQLRDLRRAGAKLVVFAFDDELKGVAESRDSRMAKRIGAAVERLPGELTLVLTGNLHALVNKGAPWDPEFLPMGWHLSQAKHRVVAMNNSYTGGSAWVCMGQQPCMGRTLPRRDLGRRPSVEVSATSDKGYHGFFHVGSLTASPPAAESKRGPAGQGLLLRQQADAAFNAKQFAACAQHFAEAARVDPSQGASDSYNQACCHALAGDKDGAFSALGTVADKGYTSWQHIRRDSDLASLRADARWAPFVARVRANLVATMAPHSNTELFSLFLEDQEDREGERAGRELERAAIRPRDALRRGRVNELLKAGKVQSAKDYFHAGAILHHGEDTDFQRAHTLLLKSVELDPKDGLARMLTATAEDRVLMMQGKPQRYGTQRERANGQWRLYAVDPSVTDAERAKWGLPPLAQVLEEVKAANTTPP</sequence>
<reference evidence="2 3" key="1">
    <citation type="journal article" date="2013" name="Genome Announc.">
        <title>Complete genome sequence of Myxococcus stipitatus strain DSM 14675, a fruiting myxobacterium.</title>
        <authorList>
            <person name="Huntley S."/>
            <person name="Kneip S."/>
            <person name="Treuner-Lange A."/>
            <person name="Sogaard-Andersen L."/>
        </authorList>
    </citation>
    <scope>NUCLEOTIDE SEQUENCE [LARGE SCALE GENOMIC DNA]</scope>
    <source>
        <strain evidence="3">DSM 14675 / JCM 12634 / Mx s8</strain>
    </source>
</reference>
<protein>
    <recommendedName>
        <fullName evidence="4">Lipoprotein</fullName>
    </recommendedName>
</protein>
<dbReference type="STRING" id="1278073.MYSTI_02448"/>
<gene>
    <name evidence="2" type="ordered locus">MYSTI_02448</name>
</gene>
<evidence type="ECO:0000256" key="1">
    <source>
        <dbReference type="SAM" id="SignalP"/>
    </source>
</evidence>
<feature type="signal peptide" evidence="1">
    <location>
        <begin position="1"/>
        <end position="26"/>
    </location>
</feature>
<dbReference type="KEGG" id="msd:MYSTI_02448"/>
<organism evidence="2 3">
    <name type="scientific">Myxococcus stipitatus (strain DSM 14675 / JCM 12634 / Mx s8)</name>
    <dbReference type="NCBI Taxonomy" id="1278073"/>
    <lineage>
        <taxon>Bacteria</taxon>
        <taxon>Pseudomonadati</taxon>
        <taxon>Myxococcota</taxon>
        <taxon>Myxococcia</taxon>
        <taxon>Myxococcales</taxon>
        <taxon>Cystobacterineae</taxon>
        <taxon>Myxococcaceae</taxon>
        <taxon>Myxococcus</taxon>
    </lineage>
</organism>
<dbReference type="RefSeq" id="WP_015348025.1">
    <property type="nucleotide sequence ID" value="NC_020126.1"/>
</dbReference>
<dbReference type="eggNOG" id="COG2312">
    <property type="taxonomic scope" value="Bacteria"/>
</dbReference>
<feature type="chain" id="PRO_5003983802" description="Lipoprotein" evidence="1">
    <location>
        <begin position="27"/>
        <end position="560"/>
    </location>
</feature>
<name>L7UBB8_MYXSD</name>
<accession>L7UBB8</accession>
<dbReference type="eggNOG" id="COG0457">
    <property type="taxonomic scope" value="Bacteria"/>
</dbReference>
<keyword evidence="3" id="KW-1185">Reference proteome</keyword>
<dbReference type="OrthoDB" id="5482129at2"/>
<dbReference type="AlphaFoldDB" id="L7UBB8"/>
<proteinExistence type="predicted"/>
<dbReference type="InterPro" id="IPR046732">
    <property type="entry name" value="DUF6624"/>
</dbReference>
<keyword evidence="1" id="KW-0732">Signal</keyword>
<dbReference type="NCBIfam" id="NF047558">
    <property type="entry name" value="TPR_END_plus"/>
    <property type="match status" value="1"/>
</dbReference>